<evidence type="ECO:0000256" key="2">
    <source>
        <dbReference type="SAM" id="MobiDB-lite"/>
    </source>
</evidence>
<dbReference type="AlphaFoldDB" id="A0A0X8X9V0"/>
<dbReference type="GO" id="GO:0009245">
    <property type="term" value="P:lipid A biosynthetic process"/>
    <property type="evidence" value="ECO:0007669"/>
    <property type="project" value="TreeGrafter"/>
</dbReference>
<keyword evidence="1" id="KW-1003">Cell membrane</keyword>
<keyword evidence="4" id="KW-1185">Reference proteome</keyword>
<accession>A0A0X8X9V0</accession>
<gene>
    <name evidence="3" type="ORF">HH1059_10090</name>
</gene>
<keyword evidence="1" id="KW-0472">Membrane</keyword>
<comment type="subcellular location">
    <subcellularLocation>
        <location evidence="1">Cell membrane</location>
    </subcellularLocation>
</comment>
<organism evidence="3 4">
    <name type="scientific">Halorhodospira halochloris</name>
    <name type="common">Ectothiorhodospira halochloris</name>
    <dbReference type="NCBI Taxonomy" id="1052"/>
    <lineage>
        <taxon>Bacteria</taxon>
        <taxon>Pseudomonadati</taxon>
        <taxon>Pseudomonadota</taxon>
        <taxon>Gammaproteobacteria</taxon>
        <taxon>Chromatiales</taxon>
        <taxon>Ectothiorhodospiraceae</taxon>
        <taxon>Halorhodospira</taxon>
    </lineage>
</organism>
<comment type="catalytic activity">
    <reaction evidence="1">
        <text>lipid IVA (E. coli) + CMP-3-deoxy-beta-D-manno-octulosonate = alpha-Kdo-(2-&gt;6)-lipid IVA (E. coli) + CMP + H(+)</text>
        <dbReference type="Rhea" id="RHEA:28066"/>
        <dbReference type="ChEBI" id="CHEBI:15378"/>
        <dbReference type="ChEBI" id="CHEBI:58603"/>
        <dbReference type="ChEBI" id="CHEBI:60364"/>
        <dbReference type="ChEBI" id="CHEBI:60377"/>
        <dbReference type="ChEBI" id="CHEBI:85987"/>
        <dbReference type="EC" id="2.4.99.12"/>
    </reaction>
</comment>
<dbReference type="GO" id="GO:0005886">
    <property type="term" value="C:plasma membrane"/>
    <property type="evidence" value="ECO:0007669"/>
    <property type="project" value="UniProtKB-SubCell"/>
</dbReference>
<dbReference type="Proteomes" id="UP000218890">
    <property type="component" value="Chromosome"/>
</dbReference>
<dbReference type="UniPathway" id="UPA00958"/>
<comment type="function">
    <text evidence="1">Involved in lipopolysaccharide (LPS) biosynthesis. Catalyzes the transfer of 3-deoxy-D-manno-octulosonate (Kdo) residue(s) from CMP-Kdo to lipid IV(A), the tetraacyldisaccharide-1,4'-bisphosphate precursor of lipid A.</text>
</comment>
<sequence length="260" mass="28614">MNKHSSILYNEWQRAMRNSDQSHLSHYRLAAQAIRQGLGSNRSIWIAGNVHKRETKTIIETFILLRNWHTNLLLVLNPANTEDWGELYSHCRHAGLKVGRHSAGVGCTPCRDVYILDTSEEIGLFYLASDAAFIGSSLVHSGYPDPTLAARAGLPAVSGPYIDYLYNEPRLSRLTARLIRLGSIRRGNNAVELAEALHGLLVDGQLGKALGECARRAACRARSSRLSLKDNDDNSLVNPGDQPSGQQRGQFELCQLGSAA</sequence>
<dbReference type="Gene3D" id="3.40.50.2000">
    <property type="entry name" value="Glycogen Phosphorylase B"/>
    <property type="match status" value="1"/>
</dbReference>
<evidence type="ECO:0000313" key="4">
    <source>
        <dbReference type="Proteomes" id="UP000218890"/>
    </source>
</evidence>
<proteinExistence type="inferred from homology"/>
<feature type="compositionally biased region" description="Polar residues" evidence="2">
    <location>
        <begin position="234"/>
        <end position="249"/>
    </location>
</feature>
<dbReference type="EMBL" id="AP017372">
    <property type="protein sequence ID" value="BAU57707.2"/>
    <property type="molecule type" value="Genomic_DNA"/>
</dbReference>
<dbReference type="EC" id="2.4.99.12" evidence="1"/>
<dbReference type="PANTHER" id="PTHR42755">
    <property type="entry name" value="3-DEOXY-MANNO-OCTULOSONATE CYTIDYLYLTRANSFERASE"/>
    <property type="match status" value="1"/>
</dbReference>
<dbReference type="GO" id="GO:0009244">
    <property type="term" value="P:lipopolysaccharide core region biosynthetic process"/>
    <property type="evidence" value="ECO:0007669"/>
    <property type="project" value="UniProtKB-UniRule"/>
</dbReference>
<dbReference type="KEGG" id="hhk:HH1059_10090"/>
<keyword evidence="1" id="KW-0448">Lipopolysaccharide biosynthesis</keyword>
<name>A0A0X8X9V0_HALHR</name>
<dbReference type="InterPro" id="IPR039901">
    <property type="entry name" value="Kdotransferase"/>
</dbReference>
<protein>
    <recommendedName>
        <fullName evidence="1">3-deoxy-D-manno-octulosonic acid transferase</fullName>
        <shortName evidence="1">Kdo transferase</shortName>
        <ecNumber evidence="1">2.4.99.12</ecNumber>
    </recommendedName>
    <alternativeName>
        <fullName evidence="1">Lipid IV(A) 3-deoxy-D-manno-octulosonic acid transferase</fullName>
    </alternativeName>
</protein>
<dbReference type="PANTHER" id="PTHR42755:SF1">
    <property type="entry name" value="3-DEOXY-D-MANNO-OCTULOSONIC ACID TRANSFERASE, MITOCHONDRIAL-RELATED"/>
    <property type="match status" value="1"/>
</dbReference>
<dbReference type="GO" id="GO:0043842">
    <property type="term" value="F:Kdo transferase activity"/>
    <property type="evidence" value="ECO:0007669"/>
    <property type="project" value="UniProtKB-EC"/>
</dbReference>
<dbReference type="OrthoDB" id="9789797at2"/>
<evidence type="ECO:0000256" key="1">
    <source>
        <dbReference type="RuleBase" id="RU365103"/>
    </source>
</evidence>
<feature type="region of interest" description="Disordered" evidence="2">
    <location>
        <begin position="230"/>
        <end position="249"/>
    </location>
</feature>
<keyword evidence="1 3" id="KW-0808">Transferase</keyword>
<evidence type="ECO:0000313" key="3">
    <source>
        <dbReference type="EMBL" id="BAU57707.2"/>
    </source>
</evidence>
<dbReference type="RefSeq" id="WP_096408975.1">
    <property type="nucleotide sequence ID" value="NZ_AP017372.2"/>
</dbReference>
<reference evidence="3" key="1">
    <citation type="submission" date="2016-02" db="EMBL/GenBank/DDBJ databases">
        <title>Halorhodospira halochloris DSM-1059 complete genome, version 2.</title>
        <authorList>
            <person name="Tsukatani Y."/>
        </authorList>
    </citation>
    <scope>NUCLEOTIDE SEQUENCE</scope>
    <source>
        <strain evidence="3">DSM 1059</strain>
    </source>
</reference>
<comment type="pathway">
    <text evidence="1">Bacterial outer membrane biogenesis; LPS core biosynthesis.</text>
</comment>
<comment type="similarity">
    <text evidence="1">Belongs to the glycosyltransferase group 1 family.</text>
</comment>